<evidence type="ECO:0000313" key="1">
    <source>
        <dbReference type="EMBL" id="MEN5376563.1"/>
    </source>
</evidence>
<reference evidence="1 2" key="1">
    <citation type="submission" date="2024-04" db="EMBL/GenBank/DDBJ databases">
        <title>WGS of bacteria from Torrens River.</title>
        <authorList>
            <person name="Wyrsch E.R."/>
            <person name="Drigo B."/>
        </authorList>
    </citation>
    <scope>NUCLEOTIDE SEQUENCE [LARGE SCALE GENOMIC DNA]</scope>
    <source>
        <strain evidence="1 2">TWI391</strain>
    </source>
</reference>
<accession>A0ABV0BR65</accession>
<evidence type="ECO:0000313" key="2">
    <source>
        <dbReference type="Proteomes" id="UP001409291"/>
    </source>
</evidence>
<evidence type="ECO:0008006" key="3">
    <source>
        <dbReference type="Google" id="ProtNLM"/>
    </source>
</evidence>
<comment type="caution">
    <text evidence="1">The sequence shown here is derived from an EMBL/GenBank/DDBJ whole genome shotgun (WGS) entry which is preliminary data.</text>
</comment>
<sequence>MKKIDFKNYSVSTFYTFVKEQLFSMTNDESFISYLLLQIENILKKENTRLTAKTFYTVINSVGLDLKVCCDLFFKNMPSVPLHSLHSPYNLFKIFFSTKTDLATASGIQEYELSRLLNGNFDDMFAYQAYALATALGLEPHSMFIMLSENKKAVFKMEFIDNETETHKSDYADTIPTLPSARYHYRKKNLAHDKIIHQYRILEYIIRHTDFFLTPRTIDEITKEIEDNYGHCIYPIGLYNFMRKYINKELRKEKIKMVKKNGNFSKKEKLIFTKISPTIRASKIEGNLDSIIQPAAEMASYHKQQIMELSLARQKEEIIHLQQLYNLILNNPGQRLPFYLTVFDVKARIIENRLRTLINTGKIQYRGKLKSGGYWAVLE</sequence>
<protein>
    <recommendedName>
        <fullName evidence="3">HTH cro/C1-type domain-containing protein</fullName>
    </recommendedName>
</protein>
<gene>
    <name evidence="1" type="ORF">ABE541_04735</name>
</gene>
<dbReference type="RefSeq" id="WP_346580782.1">
    <property type="nucleotide sequence ID" value="NZ_JBDJLH010000003.1"/>
</dbReference>
<dbReference type="Proteomes" id="UP001409291">
    <property type="component" value="Unassembled WGS sequence"/>
</dbReference>
<proteinExistence type="predicted"/>
<name>A0ABV0BR65_9SPHI</name>
<keyword evidence="2" id="KW-1185">Reference proteome</keyword>
<organism evidence="1 2">
    <name type="scientific">Sphingobacterium kitahiroshimense</name>
    <dbReference type="NCBI Taxonomy" id="470446"/>
    <lineage>
        <taxon>Bacteria</taxon>
        <taxon>Pseudomonadati</taxon>
        <taxon>Bacteroidota</taxon>
        <taxon>Sphingobacteriia</taxon>
        <taxon>Sphingobacteriales</taxon>
        <taxon>Sphingobacteriaceae</taxon>
        <taxon>Sphingobacterium</taxon>
    </lineage>
</organism>
<dbReference type="EMBL" id="JBDJNQ010000002">
    <property type="protein sequence ID" value="MEN5376563.1"/>
    <property type="molecule type" value="Genomic_DNA"/>
</dbReference>